<dbReference type="InterPro" id="IPR009061">
    <property type="entry name" value="DNA-bd_dom_put_sf"/>
</dbReference>
<evidence type="ECO:0000259" key="2">
    <source>
        <dbReference type="PROSITE" id="PS50937"/>
    </source>
</evidence>
<dbReference type="Gene3D" id="1.10.1660.10">
    <property type="match status" value="1"/>
</dbReference>
<evidence type="ECO:0000313" key="3">
    <source>
        <dbReference type="EMBL" id="CAB5047054.1"/>
    </source>
</evidence>
<organism evidence="3">
    <name type="scientific">freshwater metagenome</name>
    <dbReference type="NCBI Taxonomy" id="449393"/>
    <lineage>
        <taxon>unclassified sequences</taxon>
        <taxon>metagenomes</taxon>
        <taxon>ecological metagenomes</taxon>
    </lineage>
</organism>
<reference evidence="3" key="1">
    <citation type="submission" date="2020-05" db="EMBL/GenBank/DDBJ databases">
        <authorList>
            <person name="Chiriac C."/>
            <person name="Salcher M."/>
            <person name="Ghai R."/>
            <person name="Kavagutti S V."/>
        </authorList>
    </citation>
    <scope>NUCLEOTIDE SEQUENCE</scope>
</reference>
<protein>
    <submittedName>
        <fullName evidence="3">Unannotated protein</fullName>
    </submittedName>
</protein>
<dbReference type="PANTHER" id="PTHR30204">
    <property type="entry name" value="REDOX-CYCLING DRUG-SENSING TRANSCRIPTIONAL ACTIVATOR SOXR"/>
    <property type="match status" value="1"/>
</dbReference>
<evidence type="ECO:0000256" key="1">
    <source>
        <dbReference type="ARBA" id="ARBA00023125"/>
    </source>
</evidence>
<dbReference type="GO" id="GO:0003700">
    <property type="term" value="F:DNA-binding transcription factor activity"/>
    <property type="evidence" value="ECO:0007669"/>
    <property type="project" value="InterPro"/>
</dbReference>
<dbReference type="InterPro" id="IPR000551">
    <property type="entry name" value="MerR-type_HTH_dom"/>
</dbReference>
<dbReference type="InterPro" id="IPR047057">
    <property type="entry name" value="MerR_fam"/>
</dbReference>
<dbReference type="AlphaFoldDB" id="A0A6J7SZX5"/>
<dbReference type="PANTHER" id="PTHR30204:SF3">
    <property type="entry name" value="HTH MERR-TYPE DOMAIN-CONTAINING PROTEIN"/>
    <property type="match status" value="1"/>
</dbReference>
<keyword evidence="1" id="KW-0238">DNA-binding</keyword>
<sequence length="150" mass="16776">MTQTFSGTQAADVVGITYRRLDYWARTDLVRPSALDATGSGSRRRYTYRDLLELRIIKQLLDAGIRLESIRDVFAYLRDHIETDISAAHLVINGSSVVLCNGDELIDVLRHGQGVLNILPMDSVRDEVDKQIVLLHPADETNVAEISRAV</sequence>
<gene>
    <name evidence="3" type="ORF">UFOPK4293_00479</name>
</gene>
<proteinExistence type="predicted"/>
<dbReference type="SMART" id="SM00422">
    <property type="entry name" value="HTH_MERR"/>
    <property type="match status" value="1"/>
</dbReference>
<accession>A0A6J7SZX5</accession>
<dbReference type="PROSITE" id="PS50937">
    <property type="entry name" value="HTH_MERR_2"/>
    <property type="match status" value="1"/>
</dbReference>
<name>A0A6J7SZX5_9ZZZZ</name>
<dbReference type="SUPFAM" id="SSF46955">
    <property type="entry name" value="Putative DNA-binding domain"/>
    <property type="match status" value="1"/>
</dbReference>
<dbReference type="Pfam" id="PF13411">
    <property type="entry name" value="MerR_1"/>
    <property type="match status" value="1"/>
</dbReference>
<dbReference type="GO" id="GO:0003677">
    <property type="term" value="F:DNA binding"/>
    <property type="evidence" value="ECO:0007669"/>
    <property type="project" value="UniProtKB-KW"/>
</dbReference>
<dbReference type="EMBL" id="CAFBQH010000021">
    <property type="protein sequence ID" value="CAB5047054.1"/>
    <property type="molecule type" value="Genomic_DNA"/>
</dbReference>
<feature type="domain" description="HTH merR-type" evidence="2">
    <location>
        <begin position="41"/>
        <end position="76"/>
    </location>
</feature>